<keyword evidence="5" id="KW-0963">Cytoplasm</keyword>
<keyword evidence="8" id="KW-1185">Reference proteome</keyword>
<sequence length="333" mass="36556">MRNSSMKAAIIGASGYTGGELIRLMQSHPHVTIDVATSRQLAGKPVTSQHPHLKGFCNLTFENPEISSLDTDIAFLAVPHTAAMAYVPDLMERGIKIIDLSADYRLPQAVFEEVYGTPHTAWKEVPYGLCELHRDACRNAPFVSNPGCFPTGATLASAPLAKKAHTIIYDSKTGVSGAGDSPSATTHFPNVGDNLTAYKWTSHRHLAEMRQELAYLGSPARCYFTPHLLPVNRGILTTAHILLDEPIEQKEVEKIYQDFYRNEPFVRYQRPSLNAVRGSNFCDLMVEASENRVVAVSVIDNLVKGASGQAIQNMNLMCGWDETLGLMNPGMLP</sequence>
<accession>Q2FU02</accession>
<evidence type="ECO:0000256" key="2">
    <source>
        <dbReference type="ARBA" id="ARBA00022605"/>
    </source>
</evidence>
<dbReference type="GO" id="GO:0006526">
    <property type="term" value="P:L-arginine biosynthetic process"/>
    <property type="evidence" value="ECO:0007669"/>
    <property type="project" value="UniProtKB-UniRule"/>
</dbReference>
<dbReference type="Pfam" id="PF01118">
    <property type="entry name" value="Semialdhyde_dh"/>
    <property type="match status" value="1"/>
</dbReference>
<dbReference type="InterPro" id="IPR000706">
    <property type="entry name" value="AGPR_type-1"/>
</dbReference>
<dbReference type="EnsemblBacteria" id="ABD42909">
    <property type="protein sequence ID" value="ABD42909"/>
    <property type="gene ID" value="Mhun_3227"/>
</dbReference>
<keyword evidence="3 5" id="KW-0521">NADP</keyword>
<dbReference type="CDD" id="cd23934">
    <property type="entry name" value="AGPR_1_C"/>
    <property type="match status" value="1"/>
</dbReference>
<dbReference type="HOGENOM" id="CLU_006384_0_1_2"/>
<keyword evidence="2 5" id="KW-0028">Amino-acid biosynthesis</keyword>
<dbReference type="Gene3D" id="3.40.50.720">
    <property type="entry name" value="NAD(P)-binding Rossmann-like Domain"/>
    <property type="match status" value="1"/>
</dbReference>
<feature type="domain" description="Semialdehyde dehydrogenase NAD-binding" evidence="6">
    <location>
        <begin position="7"/>
        <end position="140"/>
    </location>
</feature>
<organism evidence="7 8">
    <name type="scientific">Methanospirillum hungatei JF-1 (strain ATCC 27890 / DSM 864 / NBRC 100397 / JF-1)</name>
    <dbReference type="NCBI Taxonomy" id="323259"/>
    <lineage>
        <taxon>Archaea</taxon>
        <taxon>Methanobacteriati</taxon>
        <taxon>Methanobacteriota</taxon>
        <taxon>Stenosarchaea group</taxon>
        <taxon>Methanomicrobia</taxon>
        <taxon>Methanomicrobiales</taxon>
        <taxon>Methanospirillaceae</taxon>
        <taxon>Methanospirillum</taxon>
    </lineage>
</organism>
<dbReference type="FunCoup" id="Q2FU02">
    <property type="interactions" value="75"/>
</dbReference>
<dbReference type="HAMAP" id="MF_00150">
    <property type="entry name" value="ArgC_type1"/>
    <property type="match status" value="1"/>
</dbReference>
<protein>
    <recommendedName>
        <fullName evidence="5">N-acetyl-gamma-glutamyl-phosphate reductase</fullName>
        <shortName evidence="5">AGPR</shortName>
        <ecNumber evidence="5">1.2.1.38</ecNumber>
    </recommendedName>
    <alternativeName>
        <fullName evidence="5">N-acetyl-glutamate semialdehyde dehydrogenase</fullName>
        <shortName evidence="5">NAGSA dehydrogenase</shortName>
    </alternativeName>
</protein>
<dbReference type="InterPro" id="IPR000534">
    <property type="entry name" value="Semialdehyde_DH_NAD-bd"/>
</dbReference>
<dbReference type="EC" id="1.2.1.38" evidence="5"/>
<proteinExistence type="inferred from homology"/>
<evidence type="ECO:0000259" key="6">
    <source>
        <dbReference type="SMART" id="SM00859"/>
    </source>
</evidence>
<comment type="subcellular location">
    <subcellularLocation>
        <location evidence="5">Cytoplasm</location>
    </subcellularLocation>
</comment>
<dbReference type="InterPro" id="IPR058924">
    <property type="entry name" value="AGPR_dimerisation_dom"/>
</dbReference>
<dbReference type="PANTHER" id="PTHR32338:SF10">
    <property type="entry name" value="N-ACETYL-GAMMA-GLUTAMYL-PHOSPHATE REDUCTASE, CHLOROPLASTIC-RELATED"/>
    <property type="match status" value="1"/>
</dbReference>
<dbReference type="GO" id="GO:0005737">
    <property type="term" value="C:cytoplasm"/>
    <property type="evidence" value="ECO:0007669"/>
    <property type="project" value="UniProtKB-SubCell"/>
</dbReference>
<dbReference type="GO" id="GO:0051287">
    <property type="term" value="F:NAD binding"/>
    <property type="evidence" value="ECO:0007669"/>
    <property type="project" value="InterPro"/>
</dbReference>
<dbReference type="InterPro" id="IPR050085">
    <property type="entry name" value="AGPR"/>
</dbReference>
<dbReference type="GO" id="GO:0070401">
    <property type="term" value="F:NADP+ binding"/>
    <property type="evidence" value="ECO:0007669"/>
    <property type="project" value="InterPro"/>
</dbReference>
<dbReference type="SUPFAM" id="SSF55347">
    <property type="entry name" value="Glyceraldehyde-3-phosphate dehydrogenase-like, C-terminal domain"/>
    <property type="match status" value="1"/>
</dbReference>
<dbReference type="STRING" id="323259.Mhun_3227"/>
<dbReference type="KEGG" id="mhu:Mhun_3227"/>
<comment type="function">
    <text evidence="5">Catalyzes the NADPH-dependent reduction of N-acetyl-5-glutamyl phosphate to yield N-acetyl-L-glutamate 5-semialdehyde.</text>
</comment>
<dbReference type="GO" id="GO:0003942">
    <property type="term" value="F:N-acetyl-gamma-glutamyl-phosphate reductase activity"/>
    <property type="evidence" value="ECO:0007669"/>
    <property type="project" value="UniProtKB-UniRule"/>
</dbReference>
<dbReference type="eggNOG" id="arCOG00495">
    <property type="taxonomic scope" value="Archaea"/>
</dbReference>
<dbReference type="EMBL" id="CP000254">
    <property type="protein sequence ID" value="ABD42909.1"/>
    <property type="molecule type" value="Genomic_DNA"/>
</dbReference>
<reference evidence="8" key="1">
    <citation type="journal article" date="2016" name="Stand. Genomic Sci.">
        <title>Complete genome sequence of Methanospirillum hungatei type strain JF1.</title>
        <authorList>
            <person name="Gunsalus R.P."/>
            <person name="Cook L.E."/>
            <person name="Crable B."/>
            <person name="Rohlin L."/>
            <person name="McDonald E."/>
            <person name="Mouttaki H."/>
            <person name="Sieber J.R."/>
            <person name="Poweleit N."/>
            <person name="Zhou H."/>
            <person name="Lapidus A.L."/>
            <person name="Daligault H.E."/>
            <person name="Land M."/>
            <person name="Gilna P."/>
            <person name="Ivanova N."/>
            <person name="Kyrpides N."/>
            <person name="Culley D.E."/>
            <person name="McInerney M.J."/>
        </authorList>
    </citation>
    <scope>NUCLEOTIDE SEQUENCE [LARGE SCALE GENOMIC DNA]</scope>
    <source>
        <strain evidence="8">ATCC 27890 / DSM 864 / NBRC 100397 / JF-1</strain>
    </source>
</reference>
<dbReference type="PANTHER" id="PTHR32338">
    <property type="entry name" value="N-ACETYL-GAMMA-GLUTAMYL-PHOSPHATE REDUCTASE, CHLOROPLASTIC-RELATED-RELATED"/>
    <property type="match status" value="1"/>
</dbReference>
<evidence type="ECO:0000256" key="5">
    <source>
        <dbReference type="HAMAP-Rule" id="MF_00150"/>
    </source>
</evidence>
<dbReference type="Gene3D" id="3.30.360.10">
    <property type="entry name" value="Dihydrodipicolinate Reductase, domain 2"/>
    <property type="match status" value="1"/>
</dbReference>
<comment type="catalytic activity">
    <reaction evidence="5">
        <text>N-acetyl-L-glutamate 5-semialdehyde + phosphate + NADP(+) = N-acetyl-L-glutamyl 5-phosphate + NADPH + H(+)</text>
        <dbReference type="Rhea" id="RHEA:21588"/>
        <dbReference type="ChEBI" id="CHEBI:15378"/>
        <dbReference type="ChEBI" id="CHEBI:29123"/>
        <dbReference type="ChEBI" id="CHEBI:43474"/>
        <dbReference type="ChEBI" id="CHEBI:57783"/>
        <dbReference type="ChEBI" id="CHEBI:57936"/>
        <dbReference type="ChEBI" id="CHEBI:58349"/>
        <dbReference type="EC" id="1.2.1.38"/>
    </reaction>
</comment>
<gene>
    <name evidence="5" type="primary">argC</name>
    <name evidence="7" type="ordered locus">Mhun_3227</name>
</gene>
<dbReference type="SMART" id="SM00859">
    <property type="entry name" value="Semialdhyde_dh"/>
    <property type="match status" value="1"/>
</dbReference>
<dbReference type="AlphaFoldDB" id="Q2FU02"/>
<comment type="pathway">
    <text evidence="5">Amino-acid biosynthesis; L-arginine biosynthesis; N(2)-acetyl-L-ornithine from L-glutamate: step 3/4.</text>
</comment>
<dbReference type="SUPFAM" id="SSF51735">
    <property type="entry name" value="NAD(P)-binding Rossmann-fold domains"/>
    <property type="match status" value="1"/>
</dbReference>
<keyword evidence="1 5" id="KW-0055">Arginine biosynthesis</keyword>
<comment type="similarity">
    <text evidence="5">Belongs to the NAGSA dehydrogenase family. Type 1 subfamily.</text>
</comment>
<evidence type="ECO:0000256" key="3">
    <source>
        <dbReference type="ARBA" id="ARBA00022857"/>
    </source>
</evidence>
<evidence type="ECO:0000256" key="1">
    <source>
        <dbReference type="ARBA" id="ARBA00022571"/>
    </source>
</evidence>
<evidence type="ECO:0000313" key="7">
    <source>
        <dbReference type="EMBL" id="ABD42909.1"/>
    </source>
</evidence>
<name>Q2FU02_METHJ</name>
<dbReference type="Pfam" id="PF22698">
    <property type="entry name" value="Semialdhyde_dhC_1"/>
    <property type="match status" value="1"/>
</dbReference>
<dbReference type="UniPathway" id="UPA00068">
    <property type="reaction ID" value="UER00108"/>
</dbReference>
<feature type="active site" evidence="5">
    <location>
        <position position="148"/>
    </location>
</feature>
<dbReference type="InParanoid" id="Q2FU02"/>
<dbReference type="NCBIfam" id="TIGR01850">
    <property type="entry name" value="argC"/>
    <property type="match status" value="1"/>
</dbReference>
<evidence type="ECO:0000313" key="8">
    <source>
        <dbReference type="Proteomes" id="UP000001941"/>
    </source>
</evidence>
<dbReference type="CDD" id="cd17895">
    <property type="entry name" value="AGPR_1_N"/>
    <property type="match status" value="1"/>
</dbReference>
<dbReference type="InterPro" id="IPR036291">
    <property type="entry name" value="NAD(P)-bd_dom_sf"/>
</dbReference>
<evidence type="ECO:0000256" key="4">
    <source>
        <dbReference type="ARBA" id="ARBA00023002"/>
    </source>
</evidence>
<keyword evidence="4 5" id="KW-0560">Oxidoreductase</keyword>
<dbReference type="Proteomes" id="UP000001941">
    <property type="component" value="Chromosome"/>
</dbReference>